<dbReference type="GO" id="GO:0008882">
    <property type="term" value="F:[glutamate-ammonia-ligase] adenylyltransferase activity"/>
    <property type="evidence" value="ECO:0007669"/>
    <property type="project" value="UniProtKB-UniRule"/>
</dbReference>
<comment type="function">
    <text evidence="7">Involved in the regulation of glutamine synthetase GlnA, a key enzyme in the process to assimilate ammonia. When cellular nitrogen levels are high, the C-terminal adenylyl transferase (AT) inactivates GlnA by covalent transfer of an adenylyl group from ATP to specific tyrosine residue of GlnA, thus reducing its activity. Conversely, when nitrogen levels are low, the N-terminal adenylyl removase (AR) activates GlnA by removing the adenylyl group by phosphorolysis, increasing its activity. The regulatory region of GlnE binds the signal transduction protein PII (GlnB) which indicates the nitrogen status of the cell.</text>
</comment>
<organism evidence="10 11">
    <name type="scientific">Methylocapsa palsarum</name>
    <dbReference type="NCBI Taxonomy" id="1612308"/>
    <lineage>
        <taxon>Bacteria</taxon>
        <taxon>Pseudomonadati</taxon>
        <taxon>Pseudomonadota</taxon>
        <taxon>Alphaproteobacteria</taxon>
        <taxon>Hyphomicrobiales</taxon>
        <taxon>Beijerinckiaceae</taxon>
        <taxon>Methylocapsa</taxon>
    </lineage>
</organism>
<comment type="cofactor">
    <cofactor evidence="7">
        <name>Mg(2+)</name>
        <dbReference type="ChEBI" id="CHEBI:18420"/>
    </cofactor>
</comment>
<dbReference type="InterPro" id="IPR005190">
    <property type="entry name" value="GlnE_rpt_dom"/>
</dbReference>
<dbReference type="PANTHER" id="PTHR30621:SF0">
    <property type="entry name" value="BIFUNCTIONAL GLUTAMINE SYNTHETASE ADENYLYLTRANSFERASE_ADENYLYL-REMOVING ENZYME"/>
    <property type="match status" value="1"/>
</dbReference>
<dbReference type="Pfam" id="PF08335">
    <property type="entry name" value="GlnD_UR_UTase"/>
    <property type="match status" value="2"/>
</dbReference>
<dbReference type="GO" id="GO:0005524">
    <property type="term" value="F:ATP binding"/>
    <property type="evidence" value="ECO:0007669"/>
    <property type="project" value="UniProtKB-UniRule"/>
</dbReference>
<evidence type="ECO:0000259" key="8">
    <source>
        <dbReference type="Pfam" id="PF03710"/>
    </source>
</evidence>
<keyword evidence="3 7" id="KW-0547">Nucleotide-binding</keyword>
<dbReference type="Gene3D" id="1.20.120.330">
    <property type="entry name" value="Nucleotidyltransferases domain 2"/>
    <property type="match status" value="2"/>
</dbReference>
<dbReference type="InterPro" id="IPR023057">
    <property type="entry name" value="GlnE"/>
</dbReference>
<dbReference type="GO" id="GO:0005829">
    <property type="term" value="C:cytosol"/>
    <property type="evidence" value="ECO:0007669"/>
    <property type="project" value="TreeGrafter"/>
</dbReference>
<dbReference type="EC" id="2.7.7.42" evidence="7"/>
<evidence type="ECO:0000313" key="10">
    <source>
        <dbReference type="EMBL" id="SFK44844.1"/>
    </source>
</evidence>
<dbReference type="Gene3D" id="1.20.120.1510">
    <property type="match status" value="1"/>
</dbReference>
<dbReference type="HAMAP" id="MF_00802">
    <property type="entry name" value="GlnE"/>
    <property type="match status" value="1"/>
</dbReference>
<dbReference type="RefSeq" id="WP_091681908.1">
    <property type="nucleotide sequence ID" value="NZ_FOSN01000008.1"/>
</dbReference>
<feature type="domain" description="PII-uridylyltransferase/Glutamine-synthetase adenylyltransferase" evidence="9">
    <location>
        <begin position="335"/>
        <end position="474"/>
    </location>
</feature>
<dbReference type="GO" id="GO:0000820">
    <property type="term" value="P:regulation of glutamine family amino acid metabolic process"/>
    <property type="evidence" value="ECO:0007669"/>
    <property type="project" value="UniProtKB-UniRule"/>
</dbReference>
<keyword evidence="6 7" id="KW-0511">Multifunctional enzyme</keyword>
<dbReference type="STRING" id="1612308.SAMN05444581_10835"/>
<dbReference type="NCBIfam" id="NF010706">
    <property type="entry name" value="PRK14108.1"/>
    <property type="match status" value="1"/>
</dbReference>
<dbReference type="GO" id="GO:0000287">
    <property type="term" value="F:magnesium ion binding"/>
    <property type="evidence" value="ECO:0007669"/>
    <property type="project" value="UniProtKB-UniRule"/>
</dbReference>
<feature type="domain" description="PII-uridylyltransferase/Glutamine-synthetase adenylyltransferase" evidence="9">
    <location>
        <begin position="867"/>
        <end position="986"/>
    </location>
</feature>
<gene>
    <name evidence="7" type="primary">glnE</name>
    <name evidence="10" type="ORF">SAMN05444581_10835</name>
</gene>
<dbReference type="EMBL" id="FOSN01000008">
    <property type="protein sequence ID" value="SFK44844.1"/>
    <property type="molecule type" value="Genomic_DNA"/>
</dbReference>
<feature type="domain" description="Glutamate-ammonia ligase adenylyltransferase repeated" evidence="8">
    <location>
        <begin position="70"/>
        <end position="312"/>
    </location>
</feature>
<comment type="similarity">
    <text evidence="7">Belongs to the GlnE family.</text>
</comment>
<dbReference type="OrthoDB" id="9759366at2"/>
<dbReference type="CDD" id="cd05401">
    <property type="entry name" value="NT_GlnE_GlnD_like"/>
    <property type="match status" value="2"/>
</dbReference>
<feature type="domain" description="Glutamate-ammonia ligase adenylyltransferase repeated" evidence="8">
    <location>
        <begin position="589"/>
        <end position="830"/>
    </location>
</feature>
<dbReference type="Pfam" id="PF03710">
    <property type="entry name" value="GlnE"/>
    <property type="match status" value="2"/>
</dbReference>
<dbReference type="EC" id="2.7.7.89" evidence="7"/>
<dbReference type="GO" id="GO:0016874">
    <property type="term" value="F:ligase activity"/>
    <property type="evidence" value="ECO:0007669"/>
    <property type="project" value="UniProtKB-KW"/>
</dbReference>
<dbReference type="Proteomes" id="UP000198755">
    <property type="component" value="Unassembled WGS sequence"/>
</dbReference>
<keyword evidence="5 7" id="KW-0460">Magnesium</keyword>
<feature type="region of interest" description="Adenylyl removase" evidence="7">
    <location>
        <begin position="1"/>
        <end position="479"/>
    </location>
</feature>
<dbReference type="GO" id="GO:0047388">
    <property type="term" value="F:[glutamine synthetase]-adenylyl-L-tyrosine phosphorylase activity"/>
    <property type="evidence" value="ECO:0007669"/>
    <property type="project" value="UniProtKB-EC"/>
</dbReference>
<evidence type="ECO:0000259" key="9">
    <source>
        <dbReference type="Pfam" id="PF08335"/>
    </source>
</evidence>
<comment type="catalytic activity">
    <reaction evidence="7">
        <text>[glutamine synthetase]-L-tyrosine + ATP = [glutamine synthetase]-O(4)-(5'-adenylyl)-L-tyrosine + diphosphate</text>
        <dbReference type="Rhea" id="RHEA:18589"/>
        <dbReference type="Rhea" id="RHEA-COMP:10660"/>
        <dbReference type="Rhea" id="RHEA-COMP:10661"/>
        <dbReference type="ChEBI" id="CHEBI:30616"/>
        <dbReference type="ChEBI" id="CHEBI:33019"/>
        <dbReference type="ChEBI" id="CHEBI:46858"/>
        <dbReference type="ChEBI" id="CHEBI:83624"/>
        <dbReference type="EC" id="2.7.7.42"/>
    </reaction>
</comment>
<sequence>MRPNGKGLQTQAVQRKSDGDLPLWRRLRAAPRLADASRARELLDAFLSTASAQPLRELTAEPGVRALLEALADHSPFLWRLAQADPARLARCLTNAPWKSLAACLGALATVCAGAGNEAELMRALRLGKQETALLIALADLGAAFNVVEATRALSLAADAFIAAALRFLLREAHGAGSLKLPDPEQPETGCGLAILALGKLGGDELNYSSDVDLSVFFDPECAALTEAAEPYQLYVRMTKRLARLLQEHTGDGYVLRVDLRLRPDPGSTSVAVALPAAYNYYELVGQNWERAAMIKARPCAGDKALGAKFLEALAPFIWRKYFDYAAIADIHAMKRQIHAVRGHGEISVEGHDVKLGRGGIREIEFFVQTQQLIFGGKRPGLRGSRTLDMLTELGRERWVTPEAVRDLRAAYLFLREIEHRLQMIGDEQTQRLPADAEGVRRFARFCGYAREKRFREEFLRHLRLVSEHYARLFEHAPSLDAAVGSLVFTGADDDPETLETLTRLGFKTPRLAVETIRGWHFGRRPAVRTPRAREVLTDLVPDLLQAFSGSGDPDTALAGFDAALARMPAAVELFSKLKANPGIRELFSDILGGAPRLARMVTRHPHVLDIAMDPNVLAASMDETAFSERAGRLLHYSVTTEEFLDAVRDFAQEELFPIGLRLLSGAIDPQHAARAYSALAESIVAACLAFVETSFAADHGRPPRGRAIVLALGKLGSREMTAASDLDLILIYDFDPGRPESDGQRPLHAAQYYTRIAQRLIAALTAPTRRGALYEVDMRLRPSGRQGPVATQFASFVEYQTTGAEIWEHMALTRARVIAGDEKLAGEVERAIRAVLTRPRDDTLRREVYKMRSLVASAKGDGGFWDLKLAAGGLLDIEFLAQYLLLRHAREAPELIGVSTFATLETAGRLGLLAPEDSSVLLGAHRLLTNVTQMLRLTLDPGADPREASEAVQRRLVRAAELPSMSALEAALGDARGRVRGVFNGVLHKP</sequence>
<keyword evidence="2 7" id="KW-0548">Nucleotidyltransferase</keyword>
<dbReference type="PANTHER" id="PTHR30621">
    <property type="entry name" value="GLUTAMINE SYNTHETASE ADENYLYLTRANSFERASE"/>
    <property type="match status" value="1"/>
</dbReference>
<dbReference type="SUPFAM" id="SSF81593">
    <property type="entry name" value="Nucleotidyltransferase substrate binding subunit/domain"/>
    <property type="match status" value="2"/>
</dbReference>
<keyword evidence="4 7" id="KW-0067">ATP-binding</keyword>
<evidence type="ECO:0000256" key="1">
    <source>
        <dbReference type="ARBA" id="ARBA00022679"/>
    </source>
</evidence>
<protein>
    <recommendedName>
        <fullName evidence="7">Bifunctional glutamine synthetase adenylyltransferase/adenylyl-removing enzyme</fullName>
    </recommendedName>
    <alternativeName>
        <fullName evidence="7">ATP:glutamine synthetase adenylyltransferase</fullName>
    </alternativeName>
    <alternativeName>
        <fullName evidence="7">ATase</fullName>
    </alternativeName>
    <domain>
        <recommendedName>
            <fullName evidence="7">Glutamine synthetase adenylyl-L-tyrosine phosphorylase</fullName>
            <ecNumber evidence="7">2.7.7.89</ecNumber>
        </recommendedName>
        <alternativeName>
            <fullName evidence="7">Adenylyl removase</fullName>
            <shortName evidence="7">AR</shortName>
            <shortName evidence="7">AT-N</shortName>
        </alternativeName>
    </domain>
    <domain>
        <recommendedName>
            <fullName evidence="7">Glutamine synthetase adenylyl transferase</fullName>
            <ecNumber evidence="7">2.7.7.42</ecNumber>
        </recommendedName>
        <alternativeName>
            <fullName evidence="7">Adenylyl transferase</fullName>
            <shortName evidence="7">AT</shortName>
            <shortName evidence="7">AT-C</shortName>
        </alternativeName>
    </domain>
</protein>
<name>A0A1I3ZLA1_9HYPH</name>
<evidence type="ECO:0000256" key="2">
    <source>
        <dbReference type="ARBA" id="ARBA00022695"/>
    </source>
</evidence>
<proteinExistence type="inferred from homology"/>
<evidence type="ECO:0000256" key="6">
    <source>
        <dbReference type="ARBA" id="ARBA00023268"/>
    </source>
</evidence>
<keyword evidence="10" id="KW-0436">Ligase</keyword>
<dbReference type="NCBIfam" id="NF008292">
    <property type="entry name" value="PRK11072.1"/>
    <property type="match status" value="1"/>
</dbReference>
<dbReference type="AlphaFoldDB" id="A0A1I3ZLA1"/>
<evidence type="ECO:0000256" key="3">
    <source>
        <dbReference type="ARBA" id="ARBA00022741"/>
    </source>
</evidence>
<keyword evidence="11" id="KW-1185">Reference proteome</keyword>
<reference evidence="10 11" key="1">
    <citation type="submission" date="2016-10" db="EMBL/GenBank/DDBJ databases">
        <authorList>
            <person name="de Groot N.N."/>
        </authorList>
    </citation>
    <scope>NUCLEOTIDE SEQUENCE [LARGE SCALE GENOMIC DNA]</scope>
    <source>
        <strain evidence="10 11">NE2</strain>
    </source>
</reference>
<dbReference type="SUPFAM" id="SSF81301">
    <property type="entry name" value="Nucleotidyltransferase"/>
    <property type="match status" value="2"/>
</dbReference>
<keyword evidence="1 7" id="KW-0808">Transferase</keyword>
<feature type="region of interest" description="Adenylyl transferase" evidence="7">
    <location>
        <begin position="484"/>
        <end position="991"/>
    </location>
</feature>
<evidence type="ECO:0000256" key="5">
    <source>
        <dbReference type="ARBA" id="ARBA00022842"/>
    </source>
</evidence>
<evidence type="ECO:0000256" key="4">
    <source>
        <dbReference type="ARBA" id="ARBA00022840"/>
    </source>
</evidence>
<evidence type="ECO:0000313" key="11">
    <source>
        <dbReference type="Proteomes" id="UP000198755"/>
    </source>
</evidence>
<comment type="catalytic activity">
    <reaction evidence="7">
        <text>[glutamine synthetase]-O(4)-(5'-adenylyl)-L-tyrosine + phosphate = [glutamine synthetase]-L-tyrosine + ADP</text>
        <dbReference type="Rhea" id="RHEA:43716"/>
        <dbReference type="Rhea" id="RHEA-COMP:10660"/>
        <dbReference type="Rhea" id="RHEA-COMP:10661"/>
        <dbReference type="ChEBI" id="CHEBI:43474"/>
        <dbReference type="ChEBI" id="CHEBI:46858"/>
        <dbReference type="ChEBI" id="CHEBI:83624"/>
        <dbReference type="ChEBI" id="CHEBI:456216"/>
        <dbReference type="EC" id="2.7.7.89"/>
    </reaction>
</comment>
<dbReference type="InterPro" id="IPR043519">
    <property type="entry name" value="NT_sf"/>
</dbReference>
<dbReference type="Gene3D" id="3.30.460.10">
    <property type="entry name" value="Beta Polymerase, domain 2"/>
    <property type="match status" value="2"/>
</dbReference>
<evidence type="ECO:0000256" key="7">
    <source>
        <dbReference type="HAMAP-Rule" id="MF_00802"/>
    </source>
</evidence>
<accession>A0A1I3ZLA1</accession>
<dbReference type="InterPro" id="IPR013546">
    <property type="entry name" value="PII_UdlTrfase/GS_AdlTrfase"/>
</dbReference>